<sequence length="314" mass="35352">MKQDDLSVSFASSMGIEDIANEYLVDRSNLYTDLDQLERSVEAEFEQYLNQARSFPFHKDLRDASVHSDRDILGSEILDQMKSDSHVSHPSGVDEHYNVRPLRNTTSKSRSISPGAYFGARSLPLSSIDRAWLKQNDLSSTHLKTETESLLTSRFKSLPKSIQSTTYHLPKQQHTYTQTHPATQPCHITPSSLQFECQVTNTTIYAKVAHLTLTNPNPDPCTYSLFSAHHRLTCETGGTVPPHTTLEVPININAHGFTSYQHTLSDTLLVLIGPDQVHTCHVTIDFIVLEDLVPKGRPKCRYCAIEQGYPLHHQ</sequence>
<dbReference type="Proteomes" id="UP000253551">
    <property type="component" value="Unassembled WGS sequence"/>
</dbReference>
<accession>A0A367KTQ1</accession>
<dbReference type="OrthoDB" id="2278152at2759"/>
<evidence type="ECO:0000313" key="1">
    <source>
        <dbReference type="EMBL" id="RCI05578.1"/>
    </source>
</evidence>
<dbReference type="AlphaFoldDB" id="A0A367KTQ1"/>
<organism evidence="1 2">
    <name type="scientific">Rhizopus stolonifer</name>
    <name type="common">Rhizopus nigricans</name>
    <dbReference type="NCBI Taxonomy" id="4846"/>
    <lineage>
        <taxon>Eukaryota</taxon>
        <taxon>Fungi</taxon>
        <taxon>Fungi incertae sedis</taxon>
        <taxon>Mucoromycota</taxon>
        <taxon>Mucoromycotina</taxon>
        <taxon>Mucoromycetes</taxon>
        <taxon>Mucorales</taxon>
        <taxon>Mucorineae</taxon>
        <taxon>Rhizopodaceae</taxon>
        <taxon>Rhizopus</taxon>
    </lineage>
</organism>
<comment type="caution">
    <text evidence="1">The sequence shown here is derived from an EMBL/GenBank/DDBJ whole genome shotgun (WGS) entry which is preliminary data.</text>
</comment>
<keyword evidence="2" id="KW-1185">Reference proteome</keyword>
<name>A0A367KTQ1_RHIST</name>
<dbReference type="EMBL" id="PJQM01000355">
    <property type="protein sequence ID" value="RCI05578.1"/>
    <property type="molecule type" value="Genomic_DNA"/>
</dbReference>
<gene>
    <name evidence="1" type="ORF">CU098_011654</name>
</gene>
<protein>
    <submittedName>
        <fullName evidence="1">Uncharacterized protein</fullName>
    </submittedName>
</protein>
<reference evidence="1 2" key="1">
    <citation type="journal article" date="2018" name="G3 (Bethesda)">
        <title>Phylogenetic and Phylogenomic Definition of Rhizopus Species.</title>
        <authorList>
            <person name="Gryganskyi A.P."/>
            <person name="Golan J."/>
            <person name="Dolatabadi S."/>
            <person name="Mondo S."/>
            <person name="Robb S."/>
            <person name="Idnurm A."/>
            <person name="Muszewska A."/>
            <person name="Steczkiewicz K."/>
            <person name="Masonjones S."/>
            <person name="Liao H.L."/>
            <person name="Gajdeczka M.T."/>
            <person name="Anike F."/>
            <person name="Vuek A."/>
            <person name="Anishchenko I.M."/>
            <person name="Voigt K."/>
            <person name="de Hoog G.S."/>
            <person name="Smith M.E."/>
            <person name="Heitman J."/>
            <person name="Vilgalys R."/>
            <person name="Stajich J.E."/>
        </authorList>
    </citation>
    <scope>NUCLEOTIDE SEQUENCE [LARGE SCALE GENOMIC DNA]</scope>
    <source>
        <strain evidence="1 2">LSU 92-RS-03</strain>
    </source>
</reference>
<proteinExistence type="predicted"/>
<evidence type="ECO:0000313" key="2">
    <source>
        <dbReference type="Proteomes" id="UP000253551"/>
    </source>
</evidence>